<feature type="domain" description="C-type lectin" evidence="1">
    <location>
        <begin position="97"/>
        <end position="218"/>
    </location>
</feature>
<dbReference type="Gene3D" id="3.10.100.10">
    <property type="entry name" value="Mannose-Binding Protein A, subunit A"/>
    <property type="match status" value="1"/>
</dbReference>
<dbReference type="InterPro" id="IPR016186">
    <property type="entry name" value="C-type_lectin-like/link_sf"/>
</dbReference>
<organism evidence="2 3">
    <name type="scientific">Dreissena polymorpha</name>
    <name type="common">Zebra mussel</name>
    <name type="synonym">Mytilus polymorpha</name>
    <dbReference type="NCBI Taxonomy" id="45954"/>
    <lineage>
        <taxon>Eukaryota</taxon>
        <taxon>Metazoa</taxon>
        <taxon>Spiralia</taxon>
        <taxon>Lophotrochozoa</taxon>
        <taxon>Mollusca</taxon>
        <taxon>Bivalvia</taxon>
        <taxon>Autobranchia</taxon>
        <taxon>Heteroconchia</taxon>
        <taxon>Euheterodonta</taxon>
        <taxon>Imparidentia</taxon>
        <taxon>Neoheterodontei</taxon>
        <taxon>Myida</taxon>
        <taxon>Dreissenoidea</taxon>
        <taxon>Dreissenidae</taxon>
        <taxon>Dreissena</taxon>
    </lineage>
</organism>
<dbReference type="EMBL" id="JAIWYP010000003">
    <property type="protein sequence ID" value="KAH3856589.1"/>
    <property type="molecule type" value="Genomic_DNA"/>
</dbReference>
<dbReference type="InterPro" id="IPR001304">
    <property type="entry name" value="C-type_lectin-like"/>
</dbReference>
<proteinExistence type="predicted"/>
<evidence type="ECO:0000313" key="3">
    <source>
        <dbReference type="Proteomes" id="UP000828390"/>
    </source>
</evidence>
<gene>
    <name evidence="2" type="ORF">DPMN_099181</name>
</gene>
<comment type="caution">
    <text evidence="2">The sequence shown here is derived from an EMBL/GenBank/DDBJ whole genome shotgun (WGS) entry which is preliminary data.</text>
</comment>
<dbReference type="Proteomes" id="UP000828390">
    <property type="component" value="Unassembled WGS sequence"/>
</dbReference>
<sequence>MTTVALLKATRDLYALNWYTNCAELPRPRTERFGRNSFRYSAASMWNSLPDTFRQCSSYNQFRSLIDQLNGPDCNCSACARHLCLRGAVCPDGYCRHSDGCYRTVALNSYCEVLGGHLFSPVSQSMAAAAEGALRRMKETNSGTIFPGKFWLDITDLLNPKDWKRMSDKKALNFTNWDNTSGTVTSEEGARNCDYMSESLDYRWVPASCVETINFLCYHAGLPPTTERYVVGTTRVYKSVIRKVIALPFLPSKHLPGAYIELHTQAANRPEELHRLMAYVDRTGLNSRANGSKLPFDVMVPLLRTEADDVTLTDRLVSEQMVTRNHRMQYKKLHDKLFKIWDRYENEDEYTTSKLLRESSHLVGTGPDGA</sequence>
<name>A0A9D4R6C1_DREPO</name>
<dbReference type="SMART" id="SM00034">
    <property type="entry name" value="CLECT"/>
    <property type="match status" value="1"/>
</dbReference>
<evidence type="ECO:0000313" key="2">
    <source>
        <dbReference type="EMBL" id="KAH3856589.1"/>
    </source>
</evidence>
<keyword evidence="3" id="KW-1185">Reference proteome</keyword>
<evidence type="ECO:0000259" key="1">
    <source>
        <dbReference type="PROSITE" id="PS50041"/>
    </source>
</evidence>
<reference evidence="2" key="2">
    <citation type="submission" date="2020-11" db="EMBL/GenBank/DDBJ databases">
        <authorList>
            <person name="McCartney M.A."/>
            <person name="Auch B."/>
            <person name="Kono T."/>
            <person name="Mallez S."/>
            <person name="Becker A."/>
            <person name="Gohl D.M."/>
            <person name="Silverstein K.A.T."/>
            <person name="Koren S."/>
            <person name="Bechman K.B."/>
            <person name="Herman A."/>
            <person name="Abrahante J.E."/>
            <person name="Garbe J."/>
        </authorList>
    </citation>
    <scope>NUCLEOTIDE SEQUENCE</scope>
    <source>
        <strain evidence="2">Duluth1</strain>
        <tissue evidence="2">Whole animal</tissue>
    </source>
</reference>
<accession>A0A9D4R6C1</accession>
<dbReference type="CDD" id="cd00037">
    <property type="entry name" value="CLECT"/>
    <property type="match status" value="1"/>
</dbReference>
<reference evidence="2" key="1">
    <citation type="journal article" date="2019" name="bioRxiv">
        <title>The Genome of the Zebra Mussel, Dreissena polymorpha: A Resource for Invasive Species Research.</title>
        <authorList>
            <person name="McCartney M.A."/>
            <person name="Auch B."/>
            <person name="Kono T."/>
            <person name="Mallez S."/>
            <person name="Zhang Y."/>
            <person name="Obille A."/>
            <person name="Becker A."/>
            <person name="Abrahante J.E."/>
            <person name="Garbe J."/>
            <person name="Badalamenti J.P."/>
            <person name="Herman A."/>
            <person name="Mangelson H."/>
            <person name="Liachko I."/>
            <person name="Sullivan S."/>
            <person name="Sone E.D."/>
            <person name="Koren S."/>
            <person name="Silverstein K.A.T."/>
            <person name="Beckman K.B."/>
            <person name="Gohl D.M."/>
        </authorList>
    </citation>
    <scope>NUCLEOTIDE SEQUENCE</scope>
    <source>
        <strain evidence="2">Duluth1</strain>
        <tissue evidence="2">Whole animal</tissue>
    </source>
</reference>
<protein>
    <recommendedName>
        <fullName evidence="1">C-type lectin domain-containing protein</fullName>
    </recommendedName>
</protein>
<dbReference type="PROSITE" id="PS50041">
    <property type="entry name" value="C_TYPE_LECTIN_2"/>
    <property type="match status" value="1"/>
</dbReference>
<dbReference type="InterPro" id="IPR016187">
    <property type="entry name" value="CTDL_fold"/>
</dbReference>
<dbReference type="AlphaFoldDB" id="A0A9D4R6C1"/>
<dbReference type="SUPFAM" id="SSF56436">
    <property type="entry name" value="C-type lectin-like"/>
    <property type="match status" value="1"/>
</dbReference>